<evidence type="ECO:0000313" key="3">
    <source>
        <dbReference type="EMBL" id="MCU6743405.1"/>
    </source>
</evidence>
<gene>
    <name evidence="3" type="ORF">OCV77_02620</name>
</gene>
<proteinExistence type="predicted"/>
<name>A0ABT2SZL7_9FIRM</name>
<evidence type="ECO:0000256" key="2">
    <source>
        <dbReference type="SAM" id="Phobius"/>
    </source>
</evidence>
<dbReference type="InterPro" id="IPR021338">
    <property type="entry name" value="DUF2953"/>
</dbReference>
<comment type="caution">
    <text evidence="3">The sequence shown here is derived from an EMBL/GenBank/DDBJ whole genome shotgun (WGS) entry which is preliminary data.</text>
</comment>
<keyword evidence="2" id="KW-1133">Transmembrane helix</keyword>
<dbReference type="EMBL" id="JAOQKJ010000002">
    <property type="protein sequence ID" value="MCU6743405.1"/>
    <property type="molecule type" value="Genomic_DNA"/>
</dbReference>
<protein>
    <submittedName>
        <fullName evidence="3">DUF2953 domain-containing protein</fullName>
    </submittedName>
</protein>
<feature type="region of interest" description="Disordered" evidence="1">
    <location>
        <begin position="99"/>
        <end position="141"/>
    </location>
</feature>
<keyword evidence="2" id="KW-0472">Membrane</keyword>
<feature type="transmembrane region" description="Helical" evidence="2">
    <location>
        <begin position="6"/>
        <end position="37"/>
    </location>
</feature>
<sequence>MGIKILTVLLLILKILGIVLLVLLGILLAFLLIVLFVPVRYQGSGYREEGDPVPVHVQLKVTWLLHLVRVSFIYPEEAFLKVKVLFFQILPAKEKKKKASNKKEADGKKPKTDKKEVGSDVSDTTSDQKISDEGNAADEDGGDDRRTLLDFVRKLFSAIRNIKYTIRKIYDKINHIIHNIRYYIKILQTESFKRAFVLCREQLLRLMKIVLPRKVSGTFTIGMEDPAATGQILSIYGILYPLIGDSITVIPDFEKPVMEGSFRFKGKITAFTLIRIAAKIYFDKDLKRVICLFKKEAVQNGRK</sequence>
<evidence type="ECO:0000313" key="4">
    <source>
        <dbReference type="Proteomes" id="UP001652432"/>
    </source>
</evidence>
<reference evidence="3 4" key="1">
    <citation type="journal article" date="2021" name="ISME Commun">
        <title>Automated analysis of genomic sequences facilitates high-throughput and comprehensive description of bacteria.</title>
        <authorList>
            <person name="Hitch T.C.A."/>
        </authorList>
    </citation>
    <scope>NUCLEOTIDE SEQUENCE [LARGE SCALE GENOMIC DNA]</scope>
    <source>
        <strain evidence="3 4">Sanger_18</strain>
    </source>
</reference>
<keyword evidence="2" id="KW-0812">Transmembrane</keyword>
<feature type="compositionally biased region" description="Basic and acidic residues" evidence="1">
    <location>
        <begin position="101"/>
        <end position="118"/>
    </location>
</feature>
<evidence type="ECO:0000256" key="1">
    <source>
        <dbReference type="SAM" id="MobiDB-lite"/>
    </source>
</evidence>
<organism evidence="3 4">
    <name type="scientific">Suilimivivens aceti</name>
    <dbReference type="NCBI Taxonomy" id="2981774"/>
    <lineage>
        <taxon>Bacteria</taxon>
        <taxon>Bacillati</taxon>
        <taxon>Bacillota</taxon>
        <taxon>Clostridia</taxon>
        <taxon>Lachnospirales</taxon>
        <taxon>Lachnospiraceae</taxon>
        <taxon>Suilimivivens</taxon>
    </lineage>
</organism>
<dbReference type="RefSeq" id="WP_262573109.1">
    <property type="nucleotide sequence ID" value="NZ_JAOQKJ010000002.1"/>
</dbReference>
<dbReference type="Pfam" id="PF11167">
    <property type="entry name" value="DUF2953"/>
    <property type="match status" value="1"/>
</dbReference>
<accession>A0ABT2SZL7</accession>
<dbReference type="Proteomes" id="UP001652432">
    <property type="component" value="Unassembled WGS sequence"/>
</dbReference>
<keyword evidence="4" id="KW-1185">Reference proteome</keyword>